<dbReference type="AlphaFoldDB" id="A0A839SA86"/>
<dbReference type="OrthoDB" id="799545at2"/>
<organism evidence="2 3">
    <name type="scientific">Mucilaginibacter gotjawali</name>
    <dbReference type="NCBI Taxonomy" id="1550579"/>
    <lineage>
        <taxon>Bacteria</taxon>
        <taxon>Pseudomonadati</taxon>
        <taxon>Bacteroidota</taxon>
        <taxon>Sphingobacteriia</taxon>
        <taxon>Sphingobacteriales</taxon>
        <taxon>Sphingobacteriaceae</taxon>
        <taxon>Mucilaginibacter</taxon>
    </lineage>
</organism>
<keyword evidence="1" id="KW-1133">Transmembrane helix</keyword>
<gene>
    <name evidence="2" type="ORF">FHS11_001352</name>
</gene>
<dbReference type="Proteomes" id="UP000539265">
    <property type="component" value="Unassembled WGS sequence"/>
</dbReference>
<proteinExistence type="predicted"/>
<accession>A0A839SA86</accession>
<keyword evidence="1" id="KW-0812">Transmembrane</keyword>
<evidence type="ECO:0000256" key="1">
    <source>
        <dbReference type="SAM" id="Phobius"/>
    </source>
</evidence>
<feature type="transmembrane region" description="Helical" evidence="1">
    <location>
        <begin position="12"/>
        <end position="32"/>
    </location>
</feature>
<feature type="transmembrane region" description="Helical" evidence="1">
    <location>
        <begin position="39"/>
        <end position="60"/>
    </location>
</feature>
<evidence type="ECO:0000313" key="3">
    <source>
        <dbReference type="Proteomes" id="UP000539265"/>
    </source>
</evidence>
<protein>
    <submittedName>
        <fullName evidence="2">Uncharacterized protein</fullName>
    </submittedName>
</protein>
<dbReference type="EMBL" id="JACHWX010000003">
    <property type="protein sequence ID" value="MBB3054935.1"/>
    <property type="molecule type" value="Genomic_DNA"/>
</dbReference>
<keyword evidence="3" id="KW-1185">Reference proteome</keyword>
<evidence type="ECO:0000313" key="2">
    <source>
        <dbReference type="EMBL" id="MBB3054935.1"/>
    </source>
</evidence>
<sequence length="61" mass="6710">MNTTENANSERHYIIIVIAIIIGLFGVYLRFADFPYNNIVANILLITGVGIALKGVFGILE</sequence>
<name>A0A839SA86_9SPHI</name>
<reference evidence="2" key="1">
    <citation type="submission" date="2020-08" db="EMBL/GenBank/DDBJ databases">
        <title>Genomic Encyclopedia of Type Strains, Phase III (KMG-III): the genomes of soil and plant-associated and newly described type strains.</title>
        <authorList>
            <person name="Whitman W."/>
        </authorList>
    </citation>
    <scope>NUCLEOTIDE SEQUENCE [LARGE SCALE GENOMIC DNA]</scope>
    <source>
        <strain evidence="2">CECT 8628</strain>
    </source>
</reference>
<comment type="caution">
    <text evidence="2">The sequence shown here is derived from an EMBL/GenBank/DDBJ whole genome shotgun (WGS) entry which is preliminary data.</text>
</comment>
<dbReference type="RefSeq" id="WP_096355274.1">
    <property type="nucleotide sequence ID" value="NZ_AP017313.1"/>
</dbReference>
<keyword evidence="1" id="KW-0472">Membrane</keyword>